<protein>
    <submittedName>
        <fullName evidence="4">SDR family oxidoreductase</fullName>
    </submittedName>
</protein>
<dbReference type="CDD" id="cd05233">
    <property type="entry name" value="SDR_c"/>
    <property type="match status" value="1"/>
</dbReference>
<evidence type="ECO:0000256" key="3">
    <source>
        <dbReference type="RuleBase" id="RU000363"/>
    </source>
</evidence>
<organism evidence="4 5">
    <name type="scientific">Chryseosolibacter indicus</name>
    <dbReference type="NCBI Taxonomy" id="2782351"/>
    <lineage>
        <taxon>Bacteria</taxon>
        <taxon>Pseudomonadati</taxon>
        <taxon>Bacteroidota</taxon>
        <taxon>Cytophagia</taxon>
        <taxon>Cytophagales</taxon>
        <taxon>Chryseotaleaceae</taxon>
        <taxon>Chryseosolibacter</taxon>
    </lineage>
</organism>
<evidence type="ECO:0000313" key="4">
    <source>
        <dbReference type="EMBL" id="MBT1704429.1"/>
    </source>
</evidence>
<keyword evidence="5" id="KW-1185">Reference proteome</keyword>
<dbReference type="Proteomes" id="UP000772618">
    <property type="component" value="Unassembled WGS sequence"/>
</dbReference>
<dbReference type="SUPFAM" id="SSF51735">
    <property type="entry name" value="NAD(P)-binding Rossmann-fold domains"/>
    <property type="match status" value="1"/>
</dbReference>
<keyword evidence="2" id="KW-0560">Oxidoreductase</keyword>
<gene>
    <name evidence="4" type="ORF">KK060_14135</name>
</gene>
<dbReference type="InterPro" id="IPR002347">
    <property type="entry name" value="SDR_fam"/>
</dbReference>
<reference evidence="4 5" key="1">
    <citation type="submission" date="2021-05" db="EMBL/GenBank/DDBJ databases">
        <title>A Polyphasic approach of four new species of the genus Ohtaekwangia: Ohtaekwangia histidinii sp. nov., Ohtaekwangia cretensis sp. nov., Ohtaekwangia indiensis sp. nov., Ohtaekwangia reichenbachii sp. nov. from diverse environment.</title>
        <authorList>
            <person name="Octaviana S."/>
        </authorList>
    </citation>
    <scope>NUCLEOTIDE SEQUENCE [LARGE SCALE GENOMIC DNA]</scope>
    <source>
        <strain evidence="4 5">PWU20</strain>
    </source>
</reference>
<dbReference type="PANTHER" id="PTHR44196:SF2">
    <property type="entry name" value="SHORT-CHAIN DEHYDROGENASE-RELATED"/>
    <property type="match status" value="1"/>
</dbReference>
<dbReference type="PRINTS" id="PR00080">
    <property type="entry name" value="SDRFAMILY"/>
</dbReference>
<evidence type="ECO:0000256" key="2">
    <source>
        <dbReference type="ARBA" id="ARBA00023002"/>
    </source>
</evidence>
<dbReference type="PIRSF" id="PIRSF000126">
    <property type="entry name" value="11-beta-HSD1"/>
    <property type="match status" value="1"/>
</dbReference>
<comment type="similarity">
    <text evidence="1 3">Belongs to the short-chain dehydrogenases/reductases (SDR) family.</text>
</comment>
<evidence type="ECO:0000313" key="5">
    <source>
        <dbReference type="Proteomes" id="UP000772618"/>
    </source>
</evidence>
<dbReference type="Gene3D" id="3.40.50.720">
    <property type="entry name" value="NAD(P)-binding Rossmann-like Domain"/>
    <property type="match status" value="1"/>
</dbReference>
<sequence>MENRYVLVTGASTGIGYELAKLFAKNGHNLIIVARAEGDLNKAAAEFESEGVAVFPMIKDLFEPKAPFELYEEIKSKGLTVDILVNNAGQGEYGTFIDTDIERQLSIIQLNIASLTALTHLFLKDMVARNQGKILQLASIGSNFPGPYQSVYHATKSYVLSFTEALVNELKDTDVTITALQPGVTDTDFFNKAGAQNSKLVEDKSKMADPAKVAKDGFEALMKGKDKIVSGLKNKTMVGMSHMMPDTLKAEQIRMMSKEQDDTDSKSKSLTLPVLSTLLLAGLGASLWYVSNKNKATSLIDEITETAKV</sequence>
<dbReference type="PRINTS" id="PR00081">
    <property type="entry name" value="GDHRDH"/>
</dbReference>
<dbReference type="RefSeq" id="WP_254154391.1">
    <property type="nucleotide sequence ID" value="NZ_JAHESD010000031.1"/>
</dbReference>
<comment type="caution">
    <text evidence="4">The sequence shown here is derived from an EMBL/GenBank/DDBJ whole genome shotgun (WGS) entry which is preliminary data.</text>
</comment>
<accession>A0ABS5VU66</accession>
<name>A0ABS5VU66_9BACT</name>
<dbReference type="Pfam" id="PF00106">
    <property type="entry name" value="adh_short"/>
    <property type="match status" value="1"/>
</dbReference>
<dbReference type="EMBL" id="JAHESD010000031">
    <property type="protein sequence ID" value="MBT1704429.1"/>
    <property type="molecule type" value="Genomic_DNA"/>
</dbReference>
<evidence type="ECO:0000256" key="1">
    <source>
        <dbReference type="ARBA" id="ARBA00006484"/>
    </source>
</evidence>
<proteinExistence type="inferred from homology"/>
<dbReference type="PANTHER" id="PTHR44196">
    <property type="entry name" value="DEHYDROGENASE/REDUCTASE SDR FAMILY MEMBER 7B"/>
    <property type="match status" value="1"/>
</dbReference>
<dbReference type="InterPro" id="IPR036291">
    <property type="entry name" value="NAD(P)-bd_dom_sf"/>
</dbReference>